<evidence type="ECO:0000313" key="3">
    <source>
        <dbReference type="EMBL" id="TPX38179.1"/>
    </source>
</evidence>
<dbReference type="GeneID" id="42001467"/>
<dbReference type="RefSeq" id="XP_031027894.1">
    <property type="nucleotide sequence ID" value="XM_031166170.1"/>
</dbReference>
<dbReference type="Pfam" id="PF00485">
    <property type="entry name" value="PRK"/>
    <property type="match status" value="1"/>
</dbReference>
<name>A0A507CG61_9FUNG</name>
<protein>
    <recommendedName>
        <fullName evidence="2">Phosphoribulokinase/uridine kinase domain-containing protein</fullName>
    </recommendedName>
</protein>
<dbReference type="PANTHER" id="PTHR10285">
    <property type="entry name" value="URIDINE KINASE"/>
    <property type="match status" value="1"/>
</dbReference>
<gene>
    <name evidence="3" type="ORF">SmJEL517_g00240</name>
</gene>
<proteinExistence type="predicted"/>
<organism evidence="3 4">
    <name type="scientific">Synchytrium microbalum</name>
    <dbReference type="NCBI Taxonomy" id="1806994"/>
    <lineage>
        <taxon>Eukaryota</taxon>
        <taxon>Fungi</taxon>
        <taxon>Fungi incertae sedis</taxon>
        <taxon>Chytridiomycota</taxon>
        <taxon>Chytridiomycota incertae sedis</taxon>
        <taxon>Chytridiomycetes</taxon>
        <taxon>Synchytriales</taxon>
        <taxon>Synchytriaceae</taxon>
        <taxon>Synchytrium</taxon>
    </lineage>
</organism>
<dbReference type="InterPro" id="IPR027417">
    <property type="entry name" value="P-loop_NTPase"/>
</dbReference>
<reference evidence="3 4" key="1">
    <citation type="journal article" date="2019" name="Sci. Rep.">
        <title>Comparative genomics of chytrid fungi reveal insights into the obligate biotrophic and pathogenic lifestyle of Synchytrium endobioticum.</title>
        <authorList>
            <person name="van de Vossenberg B.T.L.H."/>
            <person name="Warris S."/>
            <person name="Nguyen H.D.T."/>
            <person name="van Gent-Pelzer M.P.E."/>
            <person name="Joly D.L."/>
            <person name="van de Geest H.C."/>
            <person name="Bonants P.J.M."/>
            <person name="Smith D.S."/>
            <person name="Levesque C.A."/>
            <person name="van der Lee T.A.J."/>
        </authorList>
    </citation>
    <scope>NUCLEOTIDE SEQUENCE [LARGE SCALE GENOMIC DNA]</scope>
    <source>
        <strain evidence="3 4">JEL517</strain>
    </source>
</reference>
<dbReference type="GO" id="GO:0016301">
    <property type="term" value="F:kinase activity"/>
    <property type="evidence" value="ECO:0007669"/>
    <property type="project" value="InterPro"/>
</dbReference>
<dbReference type="GO" id="GO:0005524">
    <property type="term" value="F:ATP binding"/>
    <property type="evidence" value="ECO:0007669"/>
    <property type="project" value="InterPro"/>
</dbReference>
<dbReference type="Proteomes" id="UP000319731">
    <property type="component" value="Unassembled WGS sequence"/>
</dbReference>
<dbReference type="STRING" id="1806994.A0A507CG61"/>
<evidence type="ECO:0000313" key="4">
    <source>
        <dbReference type="Proteomes" id="UP000319731"/>
    </source>
</evidence>
<accession>A0A507CG61</accession>
<keyword evidence="4" id="KW-1185">Reference proteome</keyword>
<sequence>MGGPSATASLVTAQILKWYAELRPGSLPARPLVIGISGPQGAGKTTLVRNISAGLSSAPHSLNVVAFSLDDLYLPFEKQTQVAASNPGNKLVELRGNPGTHDVALGRRTLETLRQNGTTPIPSYNKAANDGKGDQNPPSTWTTVQPPFHIILFEGWSMGFKSLAETELEAAYKALSKDPDSETRKHSFEHIKLLNEGARVWEREWYPMFDTFVHICCKDIHWVYDWRIEAENTMRKELNKPDAGMSDSELIDFVSRFMPFYELGLPRLTKVGFFGSASGDIPEEYKSRHLRASIDKQRNLLFSDII</sequence>
<dbReference type="InterPro" id="IPR006083">
    <property type="entry name" value="PRK/URK"/>
</dbReference>
<dbReference type="EMBL" id="QEAO01000001">
    <property type="protein sequence ID" value="TPX38179.1"/>
    <property type="molecule type" value="Genomic_DNA"/>
</dbReference>
<dbReference type="Gene3D" id="3.40.50.300">
    <property type="entry name" value="P-loop containing nucleotide triphosphate hydrolases"/>
    <property type="match status" value="1"/>
</dbReference>
<comment type="caution">
    <text evidence="3">The sequence shown here is derived from an EMBL/GenBank/DDBJ whole genome shotgun (WGS) entry which is preliminary data.</text>
</comment>
<feature type="region of interest" description="Disordered" evidence="1">
    <location>
        <begin position="115"/>
        <end position="140"/>
    </location>
</feature>
<dbReference type="SUPFAM" id="SSF52540">
    <property type="entry name" value="P-loop containing nucleoside triphosphate hydrolases"/>
    <property type="match status" value="1"/>
</dbReference>
<evidence type="ECO:0000256" key="1">
    <source>
        <dbReference type="SAM" id="MobiDB-lite"/>
    </source>
</evidence>
<dbReference type="AlphaFoldDB" id="A0A507CG61"/>
<evidence type="ECO:0000259" key="2">
    <source>
        <dbReference type="Pfam" id="PF00485"/>
    </source>
</evidence>
<feature type="domain" description="Phosphoribulokinase/uridine kinase" evidence="2">
    <location>
        <begin position="33"/>
        <end position="156"/>
    </location>
</feature>
<dbReference type="OrthoDB" id="347435at2759"/>